<dbReference type="CDD" id="cd00086">
    <property type="entry name" value="homeodomain"/>
    <property type="match status" value="1"/>
</dbReference>
<keyword evidence="10" id="KW-1185">Reference proteome</keyword>
<dbReference type="AlphaFoldDB" id="A0A507FIR1"/>
<dbReference type="InterPro" id="IPR051000">
    <property type="entry name" value="Homeobox_DNA-bind_prot"/>
</dbReference>
<feature type="DNA-binding region" description="Homeobox" evidence="5">
    <location>
        <begin position="154"/>
        <end position="213"/>
    </location>
</feature>
<evidence type="ECO:0000259" key="8">
    <source>
        <dbReference type="PROSITE" id="PS50071"/>
    </source>
</evidence>
<dbReference type="OrthoDB" id="2153080at2759"/>
<evidence type="ECO:0000256" key="6">
    <source>
        <dbReference type="RuleBase" id="RU000682"/>
    </source>
</evidence>
<feature type="region of interest" description="Disordered" evidence="7">
    <location>
        <begin position="118"/>
        <end position="159"/>
    </location>
</feature>
<evidence type="ECO:0000256" key="1">
    <source>
        <dbReference type="ARBA" id="ARBA00004123"/>
    </source>
</evidence>
<keyword evidence="3 5" id="KW-0371">Homeobox</keyword>
<evidence type="ECO:0000256" key="4">
    <source>
        <dbReference type="ARBA" id="ARBA00023242"/>
    </source>
</evidence>
<feature type="region of interest" description="Disordered" evidence="7">
    <location>
        <begin position="83"/>
        <end position="102"/>
    </location>
</feature>
<dbReference type="SUPFAM" id="SSF46689">
    <property type="entry name" value="Homeodomain-like"/>
    <property type="match status" value="1"/>
</dbReference>
<evidence type="ECO:0000313" key="10">
    <source>
        <dbReference type="Proteomes" id="UP000320333"/>
    </source>
</evidence>
<dbReference type="EMBL" id="QEAP01000057">
    <property type="protein sequence ID" value="TPX76102.1"/>
    <property type="molecule type" value="Genomic_DNA"/>
</dbReference>
<dbReference type="PANTHER" id="PTHR24324:SF5">
    <property type="entry name" value="HEMATOPOIETICALLY-EXPRESSED HOMEOBOX PROTEIN HHEX"/>
    <property type="match status" value="1"/>
</dbReference>
<dbReference type="SMART" id="SM00389">
    <property type="entry name" value="HOX"/>
    <property type="match status" value="1"/>
</dbReference>
<dbReference type="Gene3D" id="1.10.10.60">
    <property type="entry name" value="Homeodomain-like"/>
    <property type="match status" value="1"/>
</dbReference>
<name>A0A507FIR1_9FUNG</name>
<dbReference type="Pfam" id="PF00046">
    <property type="entry name" value="Homeodomain"/>
    <property type="match status" value="1"/>
</dbReference>
<dbReference type="GO" id="GO:0005634">
    <property type="term" value="C:nucleus"/>
    <property type="evidence" value="ECO:0007669"/>
    <property type="project" value="UniProtKB-SubCell"/>
</dbReference>
<sequence length="214" mass="23763">MHHSNSHNSSSDSLVHEHLLMRVQHLEETVQLLLSLPSPTRSLSLPYEMTSPSGSSLLDSSRQNSPFSAILASTGLLAPPSPLDSLDSLYTPQQSQSQQQPFTDTLFSQLSSASEAAAASPLRAQPMIAPTTPTASTPKSMNQQHHQQQQQQQQAVHRVRLSDTQLHTLQSKYAQNPHLSSEQAKVLSREIGLSIHKIKVWFQNKRAYDKRKCL</sequence>
<dbReference type="InterPro" id="IPR017970">
    <property type="entry name" value="Homeobox_CS"/>
</dbReference>
<dbReference type="GO" id="GO:0030154">
    <property type="term" value="P:cell differentiation"/>
    <property type="evidence" value="ECO:0007669"/>
    <property type="project" value="TreeGrafter"/>
</dbReference>
<comment type="subcellular location">
    <subcellularLocation>
        <location evidence="1 5 6">Nucleus</location>
    </subcellularLocation>
</comment>
<feature type="compositionally biased region" description="Low complexity" evidence="7">
    <location>
        <begin position="83"/>
        <end position="100"/>
    </location>
</feature>
<evidence type="ECO:0000313" key="9">
    <source>
        <dbReference type="EMBL" id="TPX76102.1"/>
    </source>
</evidence>
<reference evidence="9 10" key="1">
    <citation type="journal article" date="2019" name="Sci. Rep.">
        <title>Comparative genomics of chytrid fungi reveal insights into the obligate biotrophic and pathogenic lifestyle of Synchytrium endobioticum.</title>
        <authorList>
            <person name="van de Vossenberg B.T.L.H."/>
            <person name="Warris S."/>
            <person name="Nguyen H.D.T."/>
            <person name="van Gent-Pelzer M.P.E."/>
            <person name="Joly D.L."/>
            <person name="van de Geest H.C."/>
            <person name="Bonants P.J.M."/>
            <person name="Smith D.S."/>
            <person name="Levesque C.A."/>
            <person name="van der Lee T.A.J."/>
        </authorList>
    </citation>
    <scope>NUCLEOTIDE SEQUENCE [LARGE SCALE GENOMIC DNA]</scope>
    <source>
        <strain evidence="9 10">CBS 675.73</strain>
    </source>
</reference>
<dbReference type="STRING" id="246404.A0A507FIR1"/>
<dbReference type="GO" id="GO:0000981">
    <property type="term" value="F:DNA-binding transcription factor activity, RNA polymerase II-specific"/>
    <property type="evidence" value="ECO:0007669"/>
    <property type="project" value="InterPro"/>
</dbReference>
<feature type="domain" description="Homeobox" evidence="8">
    <location>
        <begin position="152"/>
        <end position="212"/>
    </location>
</feature>
<dbReference type="GO" id="GO:0000978">
    <property type="term" value="F:RNA polymerase II cis-regulatory region sequence-specific DNA binding"/>
    <property type="evidence" value="ECO:0007669"/>
    <property type="project" value="TreeGrafter"/>
</dbReference>
<feature type="compositionally biased region" description="Low complexity" evidence="7">
    <location>
        <begin position="118"/>
        <end position="154"/>
    </location>
</feature>
<keyword evidence="2 5" id="KW-0238">DNA-binding</keyword>
<evidence type="ECO:0000256" key="7">
    <source>
        <dbReference type="SAM" id="MobiDB-lite"/>
    </source>
</evidence>
<protein>
    <recommendedName>
        <fullName evidence="8">Homeobox domain-containing protein</fullName>
    </recommendedName>
</protein>
<accession>A0A507FIR1</accession>
<comment type="caution">
    <text evidence="9">The sequence shown here is derived from an EMBL/GenBank/DDBJ whole genome shotgun (WGS) entry which is preliminary data.</text>
</comment>
<dbReference type="InterPro" id="IPR001356">
    <property type="entry name" value="HD"/>
</dbReference>
<keyword evidence="4 5" id="KW-0539">Nucleus</keyword>
<dbReference type="PROSITE" id="PS50071">
    <property type="entry name" value="HOMEOBOX_2"/>
    <property type="match status" value="1"/>
</dbReference>
<dbReference type="PANTHER" id="PTHR24324">
    <property type="entry name" value="HOMEOBOX PROTEIN HHEX"/>
    <property type="match status" value="1"/>
</dbReference>
<evidence type="ECO:0000256" key="5">
    <source>
        <dbReference type="PROSITE-ProRule" id="PRU00108"/>
    </source>
</evidence>
<dbReference type="InterPro" id="IPR009057">
    <property type="entry name" value="Homeodomain-like_sf"/>
</dbReference>
<evidence type="ECO:0000256" key="2">
    <source>
        <dbReference type="ARBA" id="ARBA00023125"/>
    </source>
</evidence>
<evidence type="ECO:0000256" key="3">
    <source>
        <dbReference type="ARBA" id="ARBA00023155"/>
    </source>
</evidence>
<gene>
    <name evidence="9" type="ORF">CcCBS67573_g02625</name>
</gene>
<proteinExistence type="predicted"/>
<dbReference type="PROSITE" id="PS00027">
    <property type="entry name" value="HOMEOBOX_1"/>
    <property type="match status" value="1"/>
</dbReference>
<dbReference type="Proteomes" id="UP000320333">
    <property type="component" value="Unassembled WGS sequence"/>
</dbReference>
<organism evidence="9 10">
    <name type="scientific">Chytriomyces confervae</name>
    <dbReference type="NCBI Taxonomy" id="246404"/>
    <lineage>
        <taxon>Eukaryota</taxon>
        <taxon>Fungi</taxon>
        <taxon>Fungi incertae sedis</taxon>
        <taxon>Chytridiomycota</taxon>
        <taxon>Chytridiomycota incertae sedis</taxon>
        <taxon>Chytridiomycetes</taxon>
        <taxon>Chytridiales</taxon>
        <taxon>Chytriomycetaceae</taxon>
        <taxon>Chytriomyces</taxon>
    </lineage>
</organism>